<dbReference type="KEGG" id="fal:FRAAL3152"/>
<gene>
    <name evidence="2" type="ordered locus">FRAAL3152</name>
</gene>
<sequence length="47" mass="5128">MLVTASLDQGVSIEVLRPVHDIVHRQVAAGYGRQGTARIVEALRSTR</sequence>
<dbReference type="Proteomes" id="UP000000657">
    <property type="component" value="Chromosome"/>
</dbReference>
<dbReference type="HOGENOM" id="CLU_3168383_0_0_11"/>
<keyword evidence="3" id="KW-1185">Reference proteome</keyword>
<proteinExistence type="predicted"/>
<dbReference type="AlphaFoldDB" id="Q0RL09"/>
<evidence type="ECO:0000259" key="1">
    <source>
        <dbReference type="Pfam" id="PF21761"/>
    </source>
</evidence>
<evidence type="ECO:0000313" key="2">
    <source>
        <dbReference type="EMBL" id="CAJ61796.1"/>
    </source>
</evidence>
<dbReference type="InterPro" id="IPR048666">
    <property type="entry name" value="RedAm-like_C"/>
</dbReference>
<organism evidence="2 3">
    <name type="scientific">Frankia alni (strain DSM 45986 / CECT 9034 / ACN14a)</name>
    <dbReference type="NCBI Taxonomy" id="326424"/>
    <lineage>
        <taxon>Bacteria</taxon>
        <taxon>Bacillati</taxon>
        <taxon>Actinomycetota</taxon>
        <taxon>Actinomycetes</taxon>
        <taxon>Frankiales</taxon>
        <taxon>Frankiaceae</taxon>
        <taxon>Frankia</taxon>
    </lineage>
</organism>
<dbReference type="Gene3D" id="1.10.1040.10">
    <property type="entry name" value="N-(1-d-carboxylethyl)-l-norvaline Dehydrogenase, domain 2"/>
    <property type="match status" value="1"/>
</dbReference>
<dbReference type="eggNOG" id="COG2084">
    <property type="taxonomic scope" value="Bacteria"/>
</dbReference>
<dbReference type="InterPro" id="IPR013328">
    <property type="entry name" value="6PGD_dom2"/>
</dbReference>
<name>Q0RL09_FRAAA</name>
<dbReference type="EMBL" id="CT573213">
    <property type="protein sequence ID" value="CAJ61796.1"/>
    <property type="molecule type" value="Genomic_DNA"/>
</dbReference>
<evidence type="ECO:0000313" key="3">
    <source>
        <dbReference type="Proteomes" id="UP000000657"/>
    </source>
</evidence>
<protein>
    <recommendedName>
        <fullName evidence="1">NADPH-dependent reductive aminase-like C-terminal domain-containing protein</fullName>
    </recommendedName>
</protein>
<reference evidence="2 3" key="1">
    <citation type="journal article" date="2007" name="Genome Res.">
        <title>Genome characteristics of facultatively symbiotic Frankia sp. strains reflect host range and host plant biogeography.</title>
        <authorList>
            <person name="Normand P."/>
            <person name="Lapierre P."/>
            <person name="Tisa L.S."/>
            <person name="Gogarten J.P."/>
            <person name="Alloisio N."/>
            <person name="Bagnarol E."/>
            <person name="Bassi C.A."/>
            <person name="Berry A.M."/>
            <person name="Bickhart D.M."/>
            <person name="Choisne N."/>
            <person name="Couloux A."/>
            <person name="Cournoyer B."/>
            <person name="Cruveiller S."/>
            <person name="Daubin V."/>
            <person name="Demange N."/>
            <person name="Francino M.P."/>
            <person name="Goltsman E."/>
            <person name="Huang Y."/>
            <person name="Kopp O.R."/>
            <person name="Labarre L."/>
            <person name="Lapidus A."/>
            <person name="Lavire C."/>
            <person name="Marechal J."/>
            <person name="Martinez M."/>
            <person name="Mastronunzio J.E."/>
            <person name="Mullin B.C."/>
            <person name="Niemann J."/>
            <person name="Pujic P."/>
            <person name="Rawnsley T."/>
            <person name="Rouy Z."/>
            <person name="Schenowitz C."/>
            <person name="Sellstedt A."/>
            <person name="Tavares F."/>
            <person name="Tomkins J.P."/>
            <person name="Vallenet D."/>
            <person name="Valverde C."/>
            <person name="Wall L.G."/>
            <person name="Wang Y."/>
            <person name="Medigue C."/>
            <person name="Benson D.R."/>
        </authorList>
    </citation>
    <scope>NUCLEOTIDE SEQUENCE [LARGE SCALE GENOMIC DNA]</scope>
    <source>
        <strain evidence="3">DSM 45986 / CECT 9034 / ACN14a</strain>
    </source>
</reference>
<accession>Q0RL09</accession>
<feature type="domain" description="NADPH-dependent reductive aminase-like C-terminal" evidence="1">
    <location>
        <begin position="2"/>
        <end position="44"/>
    </location>
</feature>
<dbReference type="Pfam" id="PF21761">
    <property type="entry name" value="RedAm-like_C"/>
    <property type="match status" value="1"/>
</dbReference>